<reference evidence="1 2" key="3">
    <citation type="journal article" date="2013" name="PLoS ONE">
        <title>Candidate genes that may be responsible for the unusual resistances exhibited by Bacillus pumilus SAFR-032 spores.</title>
        <authorList>
            <person name="Tirumalai M.R."/>
            <person name="Rastogi R."/>
            <person name="Zamani N."/>
            <person name="O'Bryant Williams E."/>
            <person name="Allen S."/>
            <person name="Diouf F."/>
            <person name="Kwende S."/>
            <person name="Weinstock G.M."/>
            <person name="Venkateswaran K.J."/>
            <person name="Fox G.E."/>
        </authorList>
    </citation>
    <scope>NUCLEOTIDE SEQUENCE [LARGE SCALE GENOMIC DNA]</scope>
    <source>
        <strain evidence="1 2">SAFR-032</strain>
    </source>
</reference>
<name>A8F9Z4_BACP2</name>
<reference evidence="1 2" key="2">
    <citation type="journal article" date="2013" name="Extremophiles">
        <title>An ICEBs1-like element may be associated with the extreme radiation and desiccation resistance of Bacillus pumilus SAFR-032 spores.</title>
        <authorList>
            <person name="Tirumalai M.R."/>
            <person name="Fox G.E."/>
        </authorList>
    </citation>
    <scope>NUCLEOTIDE SEQUENCE [LARGE SCALE GENOMIC DNA]</scope>
    <source>
        <strain evidence="1 2">SAFR-032</strain>
    </source>
</reference>
<sequence length="51" mass="5825">MVMCLIMACALILFNPIMVIIGWENGLVFKVKRNKAIVSMKTIAYESIIFF</sequence>
<dbReference type="KEGG" id="bpu:BPUM_0366"/>
<accession>A8F9Z4</accession>
<organism evidence="1 2">
    <name type="scientific">Bacillus pumilus (strain SAFR-032)</name>
    <dbReference type="NCBI Taxonomy" id="315750"/>
    <lineage>
        <taxon>Bacteria</taxon>
        <taxon>Bacillati</taxon>
        <taxon>Bacillota</taxon>
        <taxon>Bacilli</taxon>
        <taxon>Bacillales</taxon>
        <taxon>Bacillaceae</taxon>
        <taxon>Bacillus</taxon>
    </lineage>
</organism>
<gene>
    <name evidence="1" type="ordered locus">BPUM_0366</name>
</gene>
<proteinExistence type="predicted"/>
<evidence type="ECO:0000313" key="2">
    <source>
        <dbReference type="Proteomes" id="UP000001355"/>
    </source>
</evidence>
<protein>
    <submittedName>
        <fullName evidence="1">Uncharacterized protein</fullName>
    </submittedName>
</protein>
<dbReference type="AlphaFoldDB" id="A8F9Z4"/>
<dbReference type="HOGENOM" id="CLU_3095674_0_0_9"/>
<reference evidence="1 2" key="1">
    <citation type="journal article" date="2007" name="PLoS ONE">
        <title>Paradoxical DNA repair and peroxide resistance gene conservation in Bacillus pumilus SAFR-032.</title>
        <authorList>
            <person name="Gioia J."/>
            <person name="Yerrapragada S."/>
            <person name="Qin X."/>
            <person name="Jiang H."/>
            <person name="Igboeli O.C."/>
            <person name="Muzny D."/>
            <person name="Dugan-Rocha S."/>
            <person name="Ding Y."/>
            <person name="Hawes A."/>
            <person name="Liu W."/>
            <person name="Perez L."/>
            <person name="Kovar C."/>
            <person name="Dinh H."/>
            <person name="Lee S."/>
            <person name="Nazareth L."/>
            <person name="Blyth P."/>
            <person name="Holder M."/>
            <person name="Buhay C."/>
            <person name="Tirumalai M.R."/>
            <person name="Liu Y."/>
            <person name="Dasgupta I."/>
            <person name="Bokhetache L."/>
            <person name="Fujita M."/>
            <person name="Karouia F."/>
            <person name="Eswara Moorthy P."/>
            <person name="Siefert J."/>
            <person name="Uzman A."/>
            <person name="Buzumbo P."/>
            <person name="Verma A."/>
            <person name="Zwiya H."/>
            <person name="McWilliams B.D."/>
            <person name="Olowu A."/>
            <person name="Clinkenbeard K.D."/>
            <person name="Newcombe D."/>
            <person name="Golebiewski L."/>
            <person name="Petrosino J.F."/>
            <person name="Nicholson W.L."/>
            <person name="Fox G.E."/>
            <person name="Venkateswaran K."/>
            <person name="Highlander S.K."/>
            <person name="Weinstock G.M."/>
        </authorList>
    </citation>
    <scope>NUCLEOTIDE SEQUENCE [LARGE SCALE GENOMIC DNA]</scope>
    <source>
        <strain evidence="1 2">SAFR-032</strain>
    </source>
</reference>
<evidence type="ECO:0000313" key="1">
    <source>
        <dbReference type="EMBL" id="ABV61061.1"/>
    </source>
</evidence>
<keyword evidence="2" id="KW-1185">Reference proteome</keyword>
<dbReference type="EMBL" id="CP000813">
    <property type="protein sequence ID" value="ABV61061.1"/>
    <property type="molecule type" value="Genomic_DNA"/>
</dbReference>
<dbReference type="Proteomes" id="UP000001355">
    <property type="component" value="Chromosome"/>
</dbReference>